<dbReference type="OrthoDB" id="1375583at2"/>
<dbReference type="KEGG" id="fat:DVK85_01380"/>
<organism evidence="1 2">
    <name type="scientific">Flavobacterium arcticum</name>
    <dbReference type="NCBI Taxonomy" id="1784713"/>
    <lineage>
        <taxon>Bacteria</taxon>
        <taxon>Pseudomonadati</taxon>
        <taxon>Bacteroidota</taxon>
        <taxon>Flavobacteriia</taxon>
        <taxon>Flavobacteriales</taxon>
        <taxon>Flavobacteriaceae</taxon>
        <taxon>Flavobacterium</taxon>
    </lineage>
</organism>
<accession>A0A345H8P4</accession>
<name>A0A345H8P4_9FLAO</name>
<sequence>MKDVRLIKVTEEEVQVLQSELYSYSELQRLGIHHWGNEEFYTALVTIDIAFRLWVTFRRKIESAQNSFTVRLKVSEAVVVLKCCYWNRDGRNDYEKHVAEKYKNLIDQQLKSIV</sequence>
<evidence type="ECO:0000313" key="2">
    <source>
        <dbReference type="Proteomes" id="UP000253951"/>
    </source>
</evidence>
<reference evidence="1 2" key="1">
    <citation type="submission" date="2018-07" db="EMBL/GenBank/DDBJ databases">
        <title>Complete genome sequence of Flavobacterium arcticum type strain SM1502T.</title>
        <authorList>
            <person name="Li Y."/>
            <person name="Li D.-D."/>
        </authorList>
    </citation>
    <scope>NUCLEOTIDE SEQUENCE [LARGE SCALE GENOMIC DNA]</scope>
    <source>
        <strain evidence="1 2">SM1502</strain>
    </source>
</reference>
<dbReference type="AlphaFoldDB" id="A0A345H8P4"/>
<protein>
    <submittedName>
        <fullName evidence="1">Uncharacterized protein</fullName>
    </submittedName>
</protein>
<proteinExistence type="predicted"/>
<evidence type="ECO:0000313" key="1">
    <source>
        <dbReference type="EMBL" id="AXG72954.1"/>
    </source>
</evidence>
<dbReference type="EMBL" id="CP031188">
    <property type="protein sequence ID" value="AXG72954.1"/>
    <property type="molecule type" value="Genomic_DNA"/>
</dbReference>
<gene>
    <name evidence="1" type="ORF">DVK85_01380</name>
</gene>
<dbReference type="Proteomes" id="UP000253951">
    <property type="component" value="Chromosome"/>
</dbReference>
<keyword evidence="2" id="KW-1185">Reference proteome</keyword>
<dbReference type="RefSeq" id="WP_114676717.1">
    <property type="nucleotide sequence ID" value="NZ_CP031188.1"/>
</dbReference>